<evidence type="ECO:0000256" key="9">
    <source>
        <dbReference type="SAM" id="Coils"/>
    </source>
</evidence>
<dbReference type="PANTHER" id="PTHR32089">
    <property type="entry name" value="METHYL-ACCEPTING CHEMOTAXIS PROTEIN MCPB"/>
    <property type="match status" value="1"/>
</dbReference>
<evidence type="ECO:0000256" key="10">
    <source>
        <dbReference type="SAM" id="Phobius"/>
    </source>
</evidence>
<dbReference type="FunFam" id="1.10.287.950:FF:000001">
    <property type="entry name" value="Methyl-accepting chemotaxis sensory transducer"/>
    <property type="match status" value="1"/>
</dbReference>
<dbReference type="SMART" id="SM01049">
    <property type="entry name" value="Cache_2"/>
    <property type="match status" value="1"/>
</dbReference>
<keyword evidence="5 10" id="KW-0472">Membrane</keyword>
<dbReference type="Gene3D" id="1.10.287.950">
    <property type="entry name" value="Methyl-accepting chemotaxis protein"/>
    <property type="match status" value="1"/>
</dbReference>
<dbReference type="SMART" id="SM00283">
    <property type="entry name" value="MA"/>
    <property type="match status" value="1"/>
</dbReference>
<dbReference type="Gene3D" id="3.30.450.20">
    <property type="entry name" value="PAS domain"/>
    <property type="match status" value="1"/>
</dbReference>
<evidence type="ECO:0000256" key="2">
    <source>
        <dbReference type="ARBA" id="ARBA00022475"/>
    </source>
</evidence>
<evidence type="ECO:0000313" key="13">
    <source>
        <dbReference type="Proteomes" id="UP000739411"/>
    </source>
</evidence>
<proteinExistence type="inferred from homology"/>
<feature type="transmembrane region" description="Helical" evidence="10">
    <location>
        <begin position="15"/>
        <end position="35"/>
    </location>
</feature>
<dbReference type="GO" id="GO:0007165">
    <property type="term" value="P:signal transduction"/>
    <property type="evidence" value="ECO:0007669"/>
    <property type="project" value="UniProtKB-KW"/>
</dbReference>
<dbReference type="Proteomes" id="UP000739411">
    <property type="component" value="Unassembled WGS sequence"/>
</dbReference>
<dbReference type="Pfam" id="PF17200">
    <property type="entry name" value="sCache_2"/>
    <property type="match status" value="1"/>
</dbReference>
<dbReference type="InterPro" id="IPR004090">
    <property type="entry name" value="Chemotax_Me-accpt_rcpt"/>
</dbReference>
<feature type="coiled-coil region" evidence="9">
    <location>
        <begin position="348"/>
        <end position="375"/>
    </location>
</feature>
<reference evidence="12 13" key="1">
    <citation type="submission" date="2020-10" db="EMBL/GenBank/DDBJ databases">
        <title>Connecting structure to function with the recovery of over 1000 high-quality activated sludge metagenome-assembled genomes encoding full-length rRNA genes using long-read sequencing.</title>
        <authorList>
            <person name="Singleton C.M."/>
            <person name="Petriglieri F."/>
            <person name="Kristensen J.M."/>
            <person name="Kirkegaard R.H."/>
            <person name="Michaelsen T.Y."/>
            <person name="Andersen M.H."/>
            <person name="Karst S.M."/>
            <person name="Dueholm M.S."/>
            <person name="Nielsen P.H."/>
            <person name="Albertsen M."/>
        </authorList>
    </citation>
    <scope>NUCLEOTIDE SEQUENCE [LARGE SCALE GENOMIC DNA]</scope>
    <source>
        <strain evidence="12">EsbW_18-Q3-R4-48_BATAC.463</strain>
    </source>
</reference>
<evidence type="ECO:0000256" key="7">
    <source>
        <dbReference type="ARBA" id="ARBA00029447"/>
    </source>
</evidence>
<dbReference type="GO" id="GO:0006935">
    <property type="term" value="P:chemotaxis"/>
    <property type="evidence" value="ECO:0007669"/>
    <property type="project" value="InterPro"/>
</dbReference>
<dbReference type="PANTHER" id="PTHR32089:SF112">
    <property type="entry name" value="LYSOZYME-LIKE PROTEIN-RELATED"/>
    <property type="match status" value="1"/>
</dbReference>
<evidence type="ECO:0000256" key="5">
    <source>
        <dbReference type="ARBA" id="ARBA00023136"/>
    </source>
</evidence>
<keyword evidence="3 10" id="KW-0812">Transmembrane</keyword>
<evidence type="ECO:0000256" key="3">
    <source>
        <dbReference type="ARBA" id="ARBA00022692"/>
    </source>
</evidence>
<evidence type="ECO:0000313" key="12">
    <source>
        <dbReference type="EMBL" id="MBK7414675.1"/>
    </source>
</evidence>
<accession>A0A935K8L3</accession>
<evidence type="ECO:0000256" key="1">
    <source>
        <dbReference type="ARBA" id="ARBA00004651"/>
    </source>
</evidence>
<feature type="transmembrane region" description="Helical" evidence="10">
    <location>
        <begin position="190"/>
        <end position="208"/>
    </location>
</feature>
<organism evidence="12 13">
    <name type="scientific">Candidatus Dechloromonas phosphorivorans</name>
    <dbReference type="NCBI Taxonomy" id="2899244"/>
    <lineage>
        <taxon>Bacteria</taxon>
        <taxon>Pseudomonadati</taxon>
        <taxon>Pseudomonadota</taxon>
        <taxon>Betaproteobacteria</taxon>
        <taxon>Rhodocyclales</taxon>
        <taxon>Azonexaceae</taxon>
        <taxon>Dechloromonas</taxon>
    </lineage>
</organism>
<dbReference type="GO" id="GO:0004888">
    <property type="term" value="F:transmembrane signaling receptor activity"/>
    <property type="evidence" value="ECO:0007669"/>
    <property type="project" value="InterPro"/>
</dbReference>
<dbReference type="InterPro" id="IPR004089">
    <property type="entry name" value="MCPsignal_dom"/>
</dbReference>
<feature type="domain" description="Methyl-accepting transducer" evidence="11">
    <location>
        <begin position="270"/>
        <end position="506"/>
    </location>
</feature>
<keyword evidence="9" id="KW-0175">Coiled coil</keyword>
<dbReference type="PRINTS" id="PR00260">
    <property type="entry name" value="CHEMTRNSDUCR"/>
</dbReference>
<dbReference type="Pfam" id="PF00015">
    <property type="entry name" value="MCPsignal"/>
    <property type="match status" value="1"/>
</dbReference>
<evidence type="ECO:0000256" key="4">
    <source>
        <dbReference type="ARBA" id="ARBA00022989"/>
    </source>
</evidence>
<comment type="subcellular location">
    <subcellularLocation>
        <location evidence="1">Cell membrane</location>
        <topology evidence="1">Multi-pass membrane protein</topology>
    </subcellularLocation>
</comment>
<comment type="caution">
    <text evidence="12">The sequence shown here is derived from an EMBL/GenBank/DDBJ whole genome shotgun (WGS) entry which is preliminary data.</text>
</comment>
<dbReference type="EMBL" id="JADJMS010000012">
    <property type="protein sequence ID" value="MBK7414675.1"/>
    <property type="molecule type" value="Genomic_DNA"/>
</dbReference>
<comment type="similarity">
    <text evidence="7">Belongs to the methyl-accepting chemotaxis (MCP) protein family.</text>
</comment>
<dbReference type="GO" id="GO:0005886">
    <property type="term" value="C:plasma membrane"/>
    <property type="evidence" value="ECO:0007669"/>
    <property type="project" value="UniProtKB-SubCell"/>
</dbReference>
<dbReference type="SUPFAM" id="SSF58104">
    <property type="entry name" value="Methyl-accepting chemotaxis protein (MCP) signaling domain"/>
    <property type="match status" value="1"/>
</dbReference>
<gene>
    <name evidence="12" type="ORF">IPJ38_05710</name>
</gene>
<dbReference type="AlphaFoldDB" id="A0A935K8L3"/>
<dbReference type="InterPro" id="IPR033480">
    <property type="entry name" value="sCache_2"/>
</dbReference>
<keyword evidence="6 8" id="KW-0807">Transducer</keyword>
<evidence type="ECO:0000256" key="6">
    <source>
        <dbReference type="ARBA" id="ARBA00023224"/>
    </source>
</evidence>
<evidence type="ECO:0000256" key="8">
    <source>
        <dbReference type="PROSITE-ProRule" id="PRU00284"/>
    </source>
</evidence>
<keyword evidence="4 10" id="KW-1133">Transmembrane helix</keyword>
<sequence>MGNFSALRVATRMQLLVALALIGLLALCLTALFQLKDSMTEDRKEKTRNLVEVGIGIITHHHKLVAAGKLSEADAKIAARDSLRALRYGKDDYFFGIETNGTYFLHGGNPTMEGQLKIDLKDTNGKFLIKELIAAAQAGGGFVDYWFPRAGQQKAEPKLGYAALFTPWNWVLGTGIYIDDIETEYKRSAMLLGGISLALLVLLSLVGWQVSSSILKQLGGEPATAADVMQRVAAGDLTASVGNAKPGSMLHALGEMVGSLRQMVSEINNDANRLVSNAEQIATASDEVASAAEQQADATSAMAAAIEELTVSSNHISDSASETARDSSEAVTLSGQGVQRVEQATQAIQKISTTVSDASERIRALEERAKQVSSIANVIKDIAGQTNLLALNAAIEAARAGEAGRGFAVVADEVRKLAERTSSATTEIEQMIVGIQHDTSGAVAAMSAALPEVQEGVELASSASASLLSIEEGARRTLERVGEVADATREQSTASTSIAQRVEQIANMVEETTVTIRGTAASAHQLENIANSLKVMIGRFRI</sequence>
<protein>
    <submittedName>
        <fullName evidence="12">Methyl-accepting chemotaxis protein</fullName>
    </submittedName>
</protein>
<keyword evidence="2" id="KW-1003">Cell membrane</keyword>
<dbReference type="PROSITE" id="PS50111">
    <property type="entry name" value="CHEMOTAXIS_TRANSDUC_2"/>
    <property type="match status" value="1"/>
</dbReference>
<evidence type="ECO:0000259" key="11">
    <source>
        <dbReference type="PROSITE" id="PS50111"/>
    </source>
</evidence>
<name>A0A935K8L3_9RHOO</name>
<dbReference type="CDD" id="cd11386">
    <property type="entry name" value="MCP_signal"/>
    <property type="match status" value="1"/>
</dbReference>